<reference evidence="1 2" key="1">
    <citation type="submission" date="2023-02" db="EMBL/GenBank/DDBJ databases">
        <title>LHISI_Scaffold_Assembly.</title>
        <authorList>
            <person name="Stuart O.P."/>
            <person name="Cleave R."/>
            <person name="Magrath M.J.L."/>
            <person name="Mikheyev A.S."/>
        </authorList>
    </citation>
    <scope>NUCLEOTIDE SEQUENCE [LARGE SCALE GENOMIC DNA]</scope>
    <source>
        <strain evidence="1">Daus_M_001</strain>
        <tissue evidence="1">Leg muscle</tissue>
    </source>
</reference>
<organism evidence="1 2">
    <name type="scientific">Dryococelus australis</name>
    <dbReference type="NCBI Taxonomy" id="614101"/>
    <lineage>
        <taxon>Eukaryota</taxon>
        <taxon>Metazoa</taxon>
        <taxon>Ecdysozoa</taxon>
        <taxon>Arthropoda</taxon>
        <taxon>Hexapoda</taxon>
        <taxon>Insecta</taxon>
        <taxon>Pterygota</taxon>
        <taxon>Neoptera</taxon>
        <taxon>Polyneoptera</taxon>
        <taxon>Phasmatodea</taxon>
        <taxon>Verophasmatodea</taxon>
        <taxon>Anareolatae</taxon>
        <taxon>Phasmatidae</taxon>
        <taxon>Eurycanthinae</taxon>
        <taxon>Dryococelus</taxon>
    </lineage>
</organism>
<comment type="caution">
    <text evidence="1">The sequence shown here is derived from an EMBL/GenBank/DDBJ whole genome shotgun (WGS) entry which is preliminary data.</text>
</comment>
<evidence type="ECO:0000313" key="1">
    <source>
        <dbReference type="EMBL" id="KAJ8884671.1"/>
    </source>
</evidence>
<proteinExistence type="predicted"/>
<dbReference type="EMBL" id="JARBHB010000005">
    <property type="protein sequence ID" value="KAJ8884671.1"/>
    <property type="molecule type" value="Genomic_DNA"/>
</dbReference>
<protein>
    <recommendedName>
        <fullName evidence="3">PiggyBac transposable element-derived protein domain-containing protein</fullName>
    </recommendedName>
</protein>
<gene>
    <name evidence="1" type="ORF">PR048_016529</name>
</gene>
<keyword evidence="2" id="KW-1185">Reference proteome</keyword>
<evidence type="ECO:0000313" key="2">
    <source>
        <dbReference type="Proteomes" id="UP001159363"/>
    </source>
</evidence>
<name>A0ABQ9HJY4_9NEOP</name>
<accession>A0ABQ9HJY4</accession>
<evidence type="ECO:0008006" key="3">
    <source>
        <dbReference type="Google" id="ProtNLM"/>
    </source>
</evidence>
<sequence>MILSDARTNYFYNAYVYTGKDCDGKLLPLEDRTFLKPTQEVLKLLQPIVNSNRNITADNWFSSTEKEIPATFPTNRNREEGSSIHGFTKDNTLLSHVPKKGKAVLLISTMDYTESTDVQTGKPEIIAFYNNTESGVDSLNKMCPTRSNFLKERAKELIHKHMEV</sequence>
<dbReference type="Proteomes" id="UP001159363">
    <property type="component" value="Chromosome 4"/>
</dbReference>